<organism evidence="1 2">
    <name type="scientific">Ferroglobus placidus (strain DSM 10642 / AEDII12DO)</name>
    <dbReference type="NCBI Taxonomy" id="589924"/>
    <lineage>
        <taxon>Archaea</taxon>
        <taxon>Methanobacteriati</taxon>
        <taxon>Methanobacteriota</taxon>
        <taxon>Archaeoglobi</taxon>
        <taxon>Archaeoglobales</taxon>
        <taxon>Archaeoglobaceae</taxon>
        <taxon>Ferroglobus</taxon>
    </lineage>
</organism>
<dbReference type="HOGENOM" id="CLU_183476_0_0_2"/>
<dbReference type="CDD" id="cd00090">
    <property type="entry name" value="HTH_ARSR"/>
    <property type="match status" value="1"/>
</dbReference>
<keyword evidence="2" id="KW-1185">Reference proteome</keyword>
<dbReference type="RefSeq" id="WP_012966072.1">
    <property type="nucleotide sequence ID" value="NC_013849.1"/>
</dbReference>
<dbReference type="OrthoDB" id="51489at2157"/>
<dbReference type="InterPro" id="IPR036388">
    <property type="entry name" value="WH-like_DNA-bd_sf"/>
</dbReference>
<reference evidence="2" key="1">
    <citation type="submission" date="2010-02" db="EMBL/GenBank/DDBJ databases">
        <title>Complete sequence of Ferroglobus placidus DSM 10642.</title>
        <authorList>
            <consortium name="US DOE Joint Genome Institute"/>
            <person name="Lucas S."/>
            <person name="Copeland A."/>
            <person name="Lapidus A."/>
            <person name="Cheng J.-F."/>
            <person name="Bruce D."/>
            <person name="Goodwin L."/>
            <person name="Pitluck S."/>
            <person name="Saunders E."/>
            <person name="Brettin T."/>
            <person name="Detter J.C."/>
            <person name="Han C."/>
            <person name="Tapia R."/>
            <person name="Larimer F."/>
            <person name="Land M."/>
            <person name="Hauser L."/>
            <person name="Kyrpides N."/>
            <person name="Ivanova N."/>
            <person name="Holmes D."/>
            <person name="Lovley D."/>
            <person name="Kyrpides N."/>
            <person name="Anderson I.J."/>
            <person name="Woyke T."/>
        </authorList>
    </citation>
    <scope>NUCLEOTIDE SEQUENCE [LARGE SCALE GENOMIC DNA]</scope>
    <source>
        <strain evidence="2">DSM 10642 / AEDII12DO</strain>
    </source>
</reference>
<dbReference type="AlphaFoldDB" id="D3RZ19"/>
<reference evidence="1 2" key="2">
    <citation type="journal article" date="2011" name="Stand. Genomic Sci.">
        <title>Complete genome sequence of Ferroglobus placidus AEDII12DO.</title>
        <authorList>
            <person name="Anderson I."/>
            <person name="Risso C."/>
            <person name="Holmes D."/>
            <person name="Lucas S."/>
            <person name="Copeland A."/>
            <person name="Lapidus A."/>
            <person name="Cheng J.F."/>
            <person name="Bruce D."/>
            <person name="Goodwin L."/>
            <person name="Pitluck S."/>
            <person name="Saunders E."/>
            <person name="Brettin T."/>
            <person name="Detter J.C."/>
            <person name="Han C."/>
            <person name="Tapia R."/>
            <person name="Larimer F."/>
            <person name="Land M."/>
            <person name="Hauser L."/>
            <person name="Woyke T."/>
            <person name="Lovley D."/>
            <person name="Kyrpides N."/>
            <person name="Ivanova N."/>
        </authorList>
    </citation>
    <scope>NUCLEOTIDE SEQUENCE [LARGE SCALE GENOMIC DNA]</scope>
    <source>
        <strain evidence="2">DSM 10642 / AEDII12DO</strain>
    </source>
</reference>
<dbReference type="EMBL" id="CP001899">
    <property type="protein sequence ID" value="ADC65732.1"/>
    <property type="molecule type" value="Genomic_DNA"/>
</dbReference>
<dbReference type="InterPro" id="IPR011991">
    <property type="entry name" value="ArsR-like_HTH"/>
</dbReference>
<dbReference type="Pfam" id="PF12840">
    <property type="entry name" value="HTH_20"/>
    <property type="match status" value="1"/>
</dbReference>
<dbReference type="KEGG" id="fpl:Ferp_1583"/>
<evidence type="ECO:0000313" key="2">
    <source>
        <dbReference type="Proteomes" id="UP000002613"/>
    </source>
</evidence>
<dbReference type="Proteomes" id="UP000002613">
    <property type="component" value="Chromosome"/>
</dbReference>
<evidence type="ECO:0000313" key="1">
    <source>
        <dbReference type="EMBL" id="ADC65732.1"/>
    </source>
</evidence>
<protein>
    <submittedName>
        <fullName evidence="1">Transcriptional regulatory protein, putative</fullName>
    </submittedName>
</protein>
<name>D3RZ19_FERPA</name>
<sequence length="92" mass="11026">MKESWSEFSESVEKSREYHKRYHIAVNNKVRRKILKLIKEGKSYDEILEELGISEEDFEYHLKILEWGFCIVRDGKKLELTKEGEVVDYIGE</sequence>
<dbReference type="InterPro" id="IPR036390">
    <property type="entry name" value="WH_DNA-bd_sf"/>
</dbReference>
<dbReference type="GeneID" id="41344534"/>
<dbReference type="eggNOG" id="arCOG04439">
    <property type="taxonomic scope" value="Archaea"/>
</dbReference>
<dbReference type="SUPFAM" id="SSF46785">
    <property type="entry name" value="Winged helix' DNA-binding domain"/>
    <property type="match status" value="1"/>
</dbReference>
<dbReference type="PaxDb" id="589924-Ferp_1583"/>
<accession>D3RZ19</accession>
<proteinExistence type="predicted"/>
<dbReference type="STRING" id="589924.Ferp_1583"/>
<gene>
    <name evidence="1" type="ordered locus">Ferp_1583</name>
</gene>
<dbReference type="Gene3D" id="1.10.10.10">
    <property type="entry name" value="Winged helix-like DNA-binding domain superfamily/Winged helix DNA-binding domain"/>
    <property type="match status" value="1"/>
</dbReference>